<evidence type="ECO:0000259" key="1">
    <source>
        <dbReference type="Pfam" id="PF01965"/>
    </source>
</evidence>
<organism evidence="2 3">
    <name type="scientific">Parvularcula bermudensis (strain ATCC BAA-594 / HTCC2503 / KCTC 12087)</name>
    <dbReference type="NCBI Taxonomy" id="314260"/>
    <lineage>
        <taxon>Bacteria</taxon>
        <taxon>Pseudomonadati</taxon>
        <taxon>Pseudomonadota</taxon>
        <taxon>Alphaproteobacteria</taxon>
        <taxon>Parvularculales</taxon>
        <taxon>Parvularculaceae</taxon>
        <taxon>Parvularcula</taxon>
    </lineage>
</organism>
<dbReference type="Pfam" id="PF01965">
    <property type="entry name" value="DJ-1_PfpI"/>
    <property type="match status" value="1"/>
</dbReference>
<dbReference type="STRING" id="314260.PB2503_04287"/>
<dbReference type="EMBL" id="CP002156">
    <property type="protein sequence ID" value="ADM08932.1"/>
    <property type="molecule type" value="Genomic_DNA"/>
</dbReference>
<protein>
    <submittedName>
        <fullName evidence="2">ThiJ/PfpI family protein</fullName>
    </submittedName>
</protein>
<dbReference type="HOGENOM" id="CLU_000445_44_1_5"/>
<accession>E0TEP9</accession>
<dbReference type="PANTHER" id="PTHR43130:SF2">
    <property type="entry name" value="DJ-1_PFPI DOMAIN-CONTAINING PROTEIN"/>
    <property type="match status" value="1"/>
</dbReference>
<feature type="domain" description="DJ-1/PfpI" evidence="1">
    <location>
        <begin position="5"/>
        <end position="163"/>
    </location>
</feature>
<dbReference type="PANTHER" id="PTHR43130">
    <property type="entry name" value="ARAC-FAMILY TRANSCRIPTIONAL REGULATOR"/>
    <property type="match status" value="1"/>
</dbReference>
<dbReference type="eggNOG" id="COG0693">
    <property type="taxonomic scope" value="Bacteria"/>
</dbReference>
<dbReference type="InterPro" id="IPR029062">
    <property type="entry name" value="Class_I_gatase-like"/>
</dbReference>
<proteinExistence type="predicted"/>
<dbReference type="CDD" id="cd03139">
    <property type="entry name" value="GATase1_PfpI_2"/>
    <property type="match status" value="1"/>
</dbReference>
<dbReference type="OrthoDB" id="186587at2"/>
<dbReference type="GO" id="GO:0006355">
    <property type="term" value="P:regulation of DNA-templated transcription"/>
    <property type="evidence" value="ECO:0007669"/>
    <property type="project" value="TreeGrafter"/>
</dbReference>
<dbReference type="KEGG" id="pbr:PB2503_04287"/>
<dbReference type="InterPro" id="IPR052158">
    <property type="entry name" value="INH-QAR"/>
</dbReference>
<reference evidence="3" key="1">
    <citation type="submission" date="2010-08" db="EMBL/GenBank/DDBJ databases">
        <title>Genome sequence of Parvularcula bermudensis HTCC2503.</title>
        <authorList>
            <person name="Kang D.-M."/>
            <person name="Oh H.-M."/>
            <person name="Cho J.-C."/>
        </authorList>
    </citation>
    <scope>NUCLEOTIDE SEQUENCE [LARGE SCALE GENOMIC DNA]</scope>
    <source>
        <strain evidence="3">ATCC BAA-594 / HTCC2503 / KCTC 12087</strain>
    </source>
</reference>
<evidence type="ECO:0000313" key="3">
    <source>
        <dbReference type="Proteomes" id="UP000001302"/>
    </source>
</evidence>
<dbReference type="AlphaFoldDB" id="E0TEP9"/>
<keyword evidence="3" id="KW-1185">Reference proteome</keyword>
<gene>
    <name evidence="2" type="ordered locus">PB2503_04287</name>
</gene>
<dbReference type="Gene3D" id="3.40.50.880">
    <property type="match status" value="1"/>
</dbReference>
<dbReference type="Proteomes" id="UP000001302">
    <property type="component" value="Chromosome"/>
</dbReference>
<dbReference type="InterPro" id="IPR002818">
    <property type="entry name" value="DJ-1/PfpI"/>
</dbReference>
<dbReference type="RefSeq" id="WP_013299906.1">
    <property type="nucleotide sequence ID" value="NC_014414.1"/>
</dbReference>
<sequence>MSPHVVFLLFPRMTQLDLTGPAEVLSRVPGARLSFVAKTLDPVLTSSGFGILPTATYATVGRGDILCIPGGFGIDDVMIDPESMAFVKDQAAGAQAVTAVCTGALVLGAAGLLRGVRATTHWAFHPLLERTGARPTQARVVQDGRIITGGGVTAGIDFGLTLAATLCGDEAAREIALSIEYDPAPPFGPGTLEGQPDAIGSRVAERYRSMLSQTAARLETALAGG</sequence>
<dbReference type="SUPFAM" id="SSF52317">
    <property type="entry name" value="Class I glutamine amidotransferase-like"/>
    <property type="match status" value="1"/>
</dbReference>
<evidence type="ECO:0000313" key="2">
    <source>
        <dbReference type="EMBL" id="ADM08932.1"/>
    </source>
</evidence>
<name>E0TEP9_PARBH</name>
<reference evidence="2 3" key="2">
    <citation type="journal article" date="2011" name="J. Bacteriol.">
        <title>Complete genome sequence of strain HTCC2503T of Parvularcula bermudensis, the type species of the order "Parvularculales" in the class Alphaproteobacteria.</title>
        <authorList>
            <person name="Oh H.M."/>
            <person name="Kang I."/>
            <person name="Vergin K.L."/>
            <person name="Kang D."/>
            <person name="Rhee K.H."/>
            <person name="Giovannoni S.J."/>
            <person name="Cho J.C."/>
        </authorList>
    </citation>
    <scope>NUCLEOTIDE SEQUENCE [LARGE SCALE GENOMIC DNA]</scope>
    <source>
        <strain evidence="3">ATCC BAA-594 / HTCC2503 / KCTC 12087</strain>
    </source>
</reference>